<comment type="similarity">
    <text evidence="2">Belongs to the ABC transporter superfamily. ABCB family. Multidrug resistance exporter (TC 3.A.1.201) subfamily.</text>
</comment>
<evidence type="ECO:0000256" key="6">
    <source>
        <dbReference type="ARBA" id="ARBA00022741"/>
    </source>
</evidence>
<evidence type="ECO:0000256" key="8">
    <source>
        <dbReference type="ARBA" id="ARBA00022989"/>
    </source>
</evidence>
<evidence type="ECO:0000256" key="10">
    <source>
        <dbReference type="SAM" id="MobiDB-lite"/>
    </source>
</evidence>
<gene>
    <name evidence="14" type="ORF">EX30DRAFT_332632</name>
</gene>
<dbReference type="SMART" id="SM00382">
    <property type="entry name" value="AAA"/>
    <property type="match status" value="2"/>
</dbReference>
<keyword evidence="5" id="KW-0677">Repeat</keyword>
<dbReference type="InterPro" id="IPR003439">
    <property type="entry name" value="ABC_transporter-like_ATP-bd"/>
</dbReference>
<dbReference type="Pfam" id="PF00664">
    <property type="entry name" value="ABC_membrane"/>
    <property type="match status" value="2"/>
</dbReference>
<feature type="transmembrane region" description="Helical" evidence="11">
    <location>
        <begin position="749"/>
        <end position="776"/>
    </location>
</feature>
<evidence type="ECO:0000259" key="12">
    <source>
        <dbReference type="PROSITE" id="PS50893"/>
    </source>
</evidence>
<reference evidence="14 15" key="1">
    <citation type="submission" date="2019-04" db="EMBL/GenBank/DDBJ databases">
        <title>Comparative genomics and transcriptomics to analyze fruiting body development in filamentous ascomycetes.</title>
        <authorList>
            <consortium name="DOE Joint Genome Institute"/>
            <person name="Lutkenhaus R."/>
            <person name="Traeger S."/>
            <person name="Breuer J."/>
            <person name="Kuo A."/>
            <person name="Lipzen A."/>
            <person name="Pangilinan J."/>
            <person name="Dilworth D."/>
            <person name="Sandor L."/>
            <person name="Poggeler S."/>
            <person name="Barry K."/>
            <person name="Grigoriev I.V."/>
            <person name="Nowrousian M."/>
        </authorList>
    </citation>
    <scope>NUCLEOTIDE SEQUENCE [LARGE SCALE GENOMIC DNA]</scope>
    <source>
        <strain evidence="14 15">CBS 389.68</strain>
    </source>
</reference>
<evidence type="ECO:0000313" key="15">
    <source>
        <dbReference type="Proteomes" id="UP000298138"/>
    </source>
</evidence>
<dbReference type="InterPro" id="IPR017871">
    <property type="entry name" value="ABC_transporter-like_CS"/>
</dbReference>
<organism evidence="14 15">
    <name type="scientific">Ascodesmis nigricans</name>
    <dbReference type="NCBI Taxonomy" id="341454"/>
    <lineage>
        <taxon>Eukaryota</taxon>
        <taxon>Fungi</taxon>
        <taxon>Dikarya</taxon>
        <taxon>Ascomycota</taxon>
        <taxon>Pezizomycotina</taxon>
        <taxon>Pezizomycetes</taxon>
        <taxon>Pezizales</taxon>
        <taxon>Ascodesmidaceae</taxon>
        <taxon>Ascodesmis</taxon>
    </lineage>
</organism>
<dbReference type="FunCoup" id="A0A4S2MTZ8">
    <property type="interactions" value="747"/>
</dbReference>
<dbReference type="PANTHER" id="PTHR43394">
    <property type="entry name" value="ATP-DEPENDENT PERMEASE MDL1, MITOCHONDRIAL"/>
    <property type="match status" value="1"/>
</dbReference>
<feature type="transmembrane region" description="Helical" evidence="11">
    <location>
        <begin position="895"/>
        <end position="918"/>
    </location>
</feature>
<feature type="transmembrane region" description="Helical" evidence="11">
    <location>
        <begin position="108"/>
        <end position="129"/>
    </location>
</feature>
<keyword evidence="8 11" id="KW-1133">Transmembrane helix</keyword>
<dbReference type="GO" id="GO:0015421">
    <property type="term" value="F:ABC-type oligopeptide transporter activity"/>
    <property type="evidence" value="ECO:0007669"/>
    <property type="project" value="TreeGrafter"/>
</dbReference>
<dbReference type="FunFam" id="3.40.50.300:FF:000913">
    <property type="entry name" value="ABC multidrug transporter SitT"/>
    <property type="match status" value="1"/>
</dbReference>
<dbReference type="PANTHER" id="PTHR43394:SF11">
    <property type="entry name" value="ATP-BINDING CASSETTE TRANSPORTER"/>
    <property type="match status" value="1"/>
</dbReference>
<evidence type="ECO:0000256" key="7">
    <source>
        <dbReference type="ARBA" id="ARBA00022840"/>
    </source>
</evidence>
<protein>
    <submittedName>
        <fullName evidence="14">ABC multidrug transporter</fullName>
    </submittedName>
</protein>
<dbReference type="STRING" id="341454.A0A4S2MTZ8"/>
<proteinExistence type="inferred from homology"/>
<dbReference type="GO" id="GO:0005743">
    <property type="term" value="C:mitochondrial inner membrane"/>
    <property type="evidence" value="ECO:0007669"/>
    <property type="project" value="TreeGrafter"/>
</dbReference>
<keyword evidence="4 11" id="KW-0812">Transmembrane</keyword>
<dbReference type="InterPro" id="IPR036640">
    <property type="entry name" value="ABC1_TM_sf"/>
</dbReference>
<feature type="transmembrane region" description="Helical" evidence="11">
    <location>
        <begin position="290"/>
        <end position="308"/>
    </location>
</feature>
<dbReference type="Proteomes" id="UP000298138">
    <property type="component" value="Unassembled WGS sequence"/>
</dbReference>
<sequence length="1344" mass="144217">MASKEANSDSNAAVATTPPAPSKTREIFTKFTQYFRLLVYAEPSKREILLLCVGLLASIAAGVPFPMLGILFGQLMDDLNTATCSANTQDAASAAAYQAAVNDKVLKVVYISIASFVLIYTYILSWNLAGERLAQRLRAKYFKSLLRQEASFFDKLAAGEVSSRLNGDIQLIQAGTSEKVGIYVATLSFFVTSYIIAFIKDAKLAGTLISLVPCFFAMSLVGGHYIKKFAGRMSDYSAKASSLASEALSSMTIVHAFGANKKLEKKFSENLQGAKKEGIHKAVTTSIQSGLLYFIAFSANALAFWMGSRTIADAVGLNREEASVGTTYTVIFLLVDATLMLSQVAPFLQIFGSAAAAFEKLEKDINHRSSIDGTEETKGIHLSPETIKGHIQLCDVSFIYPSRPDTIVLQKISVDCPAGKHTAIVGLSGSGKSTIAGLATRLYDPTEGTVLLDGQNLREINVRSLRGYISLVQQEPSLLDRSILENIALGLINSPRHAHLKDTLMTSQLSEIAEILRKGNDTLDTIAASRGAEITEIIKLVRDAAEQADALNFINRLEHGFATSVGSSGGSLVSGGQKQRIAVARALIRDPAILILDEATAALDSASEQRIMAAIEKAAEGRTLISIAHRLATIKNADNIIVMGQGGYILEQGTHSELIAKDGAYAGLVRLQSMSTEKSDDGESSTIGAGKPSLDGSFAAESIDEKKAHADEHSTAPSTPNPDTAKEEEEKPISTLEMIGKVGSLLRPYVLFLMIAFCGATVVGGTYPSSAVIFGHTVGSLSPCNSEDYIRERGNLFGLMFFVLAIAEFFANFASWSMFGTVAEKILYKVQVLSFRSLLEQDIQWHTSEDRSPASLLGFITKDASALGSLTGSIIGTIFGIIVNLLAAIILTHIIAWRIALVCLAVVPLLLGAGYMQLRALTAFAEKHAGAFAKSIGITVEAVNSIKTISALSLEHEIATTYRRSLAGPRKEITFASAYANLWLAIAYGIGNFVYALAYWWGAKQIVAGNSTQTQFFIVLLAMLVSVQLWAQMFTLMPEVSRAFSAAGRILKLLEIGSAKDIAAAARSLDKSDDIESTAPSTTATEKSPSTTPIKGAAIRFDNVSFTYPSRPDNPILNSLSLTISPGQFVALVGPSGAGKSTIISLIERLYNITGGTITIDGLDISRADTTFRDDIALVPQDSVLFDASIAFNLSLGARSGHTPSQEEMEEACRIANIHDVITALPDGYNTPCGPNGRLLSGGQRQRVAMARALVRRPKLLLLDESTSALDAESERAVSEGLERVVKETGCTVVVIAHRLVTVRKADCIVVVEDGRVVDQGRHEELAERCEGYRVNVMHQAVDA</sequence>
<evidence type="ECO:0000256" key="2">
    <source>
        <dbReference type="ARBA" id="ARBA00007577"/>
    </source>
</evidence>
<feature type="region of interest" description="Disordered" evidence="10">
    <location>
        <begin position="706"/>
        <end position="732"/>
    </location>
</feature>
<feature type="domain" description="ABC transporter" evidence="12">
    <location>
        <begin position="1099"/>
        <end position="1339"/>
    </location>
</feature>
<feature type="domain" description="ABC transmembrane type-1" evidence="13">
    <location>
        <begin position="53"/>
        <end position="353"/>
    </location>
</feature>
<dbReference type="PROSITE" id="PS00211">
    <property type="entry name" value="ABC_TRANSPORTER_1"/>
    <property type="match status" value="2"/>
</dbReference>
<feature type="transmembrane region" description="Helical" evidence="11">
    <location>
        <begin position="48"/>
        <end position="72"/>
    </location>
</feature>
<keyword evidence="15" id="KW-1185">Reference proteome</keyword>
<dbReference type="SUPFAM" id="SSF52540">
    <property type="entry name" value="P-loop containing nucleoside triphosphate hydrolases"/>
    <property type="match status" value="2"/>
</dbReference>
<feature type="region of interest" description="Disordered" evidence="10">
    <location>
        <begin position="1"/>
        <end position="22"/>
    </location>
</feature>
<evidence type="ECO:0000256" key="5">
    <source>
        <dbReference type="ARBA" id="ARBA00022737"/>
    </source>
</evidence>
<keyword evidence="7" id="KW-0067">ATP-binding</keyword>
<dbReference type="InterPro" id="IPR027417">
    <property type="entry name" value="P-loop_NTPase"/>
</dbReference>
<evidence type="ECO:0000259" key="13">
    <source>
        <dbReference type="PROSITE" id="PS50929"/>
    </source>
</evidence>
<evidence type="ECO:0000256" key="9">
    <source>
        <dbReference type="ARBA" id="ARBA00023136"/>
    </source>
</evidence>
<evidence type="ECO:0000256" key="1">
    <source>
        <dbReference type="ARBA" id="ARBA00004141"/>
    </source>
</evidence>
<comment type="subcellular location">
    <subcellularLocation>
        <location evidence="1">Membrane</location>
        <topology evidence="1">Multi-pass membrane protein</topology>
    </subcellularLocation>
</comment>
<dbReference type="Gene3D" id="1.20.1560.10">
    <property type="entry name" value="ABC transporter type 1, transmembrane domain"/>
    <property type="match status" value="2"/>
</dbReference>
<dbReference type="SUPFAM" id="SSF90123">
    <property type="entry name" value="ABC transporter transmembrane region"/>
    <property type="match status" value="2"/>
</dbReference>
<dbReference type="PROSITE" id="PS50929">
    <property type="entry name" value="ABC_TM1F"/>
    <property type="match status" value="2"/>
</dbReference>
<dbReference type="InterPro" id="IPR003593">
    <property type="entry name" value="AAA+_ATPase"/>
</dbReference>
<dbReference type="Gene3D" id="3.40.50.300">
    <property type="entry name" value="P-loop containing nucleotide triphosphate hydrolases"/>
    <property type="match status" value="2"/>
</dbReference>
<dbReference type="InterPro" id="IPR011527">
    <property type="entry name" value="ABC1_TM_dom"/>
</dbReference>
<feature type="transmembrane region" description="Helical" evidence="11">
    <location>
        <begin position="980"/>
        <end position="1002"/>
    </location>
</feature>
<keyword evidence="3" id="KW-0813">Transport</keyword>
<evidence type="ECO:0000256" key="3">
    <source>
        <dbReference type="ARBA" id="ARBA00022448"/>
    </source>
</evidence>
<accession>A0A4S2MTZ8</accession>
<dbReference type="PROSITE" id="PS50893">
    <property type="entry name" value="ABC_TRANSPORTER_2"/>
    <property type="match status" value="2"/>
</dbReference>
<dbReference type="CDD" id="cd18577">
    <property type="entry name" value="ABC_6TM_Pgp_ABCB1_D1_like"/>
    <property type="match status" value="1"/>
</dbReference>
<dbReference type="InParanoid" id="A0A4S2MTZ8"/>
<evidence type="ECO:0000313" key="14">
    <source>
        <dbReference type="EMBL" id="TGZ80008.1"/>
    </source>
</evidence>
<evidence type="ECO:0000256" key="11">
    <source>
        <dbReference type="SAM" id="Phobius"/>
    </source>
</evidence>
<dbReference type="GO" id="GO:0016887">
    <property type="term" value="F:ATP hydrolysis activity"/>
    <property type="evidence" value="ECO:0007669"/>
    <property type="project" value="InterPro"/>
</dbReference>
<dbReference type="OrthoDB" id="6500128at2759"/>
<feature type="domain" description="ABC transporter" evidence="12">
    <location>
        <begin position="391"/>
        <end position="671"/>
    </location>
</feature>
<evidence type="ECO:0000256" key="4">
    <source>
        <dbReference type="ARBA" id="ARBA00022692"/>
    </source>
</evidence>
<feature type="transmembrane region" description="Helical" evidence="11">
    <location>
        <begin position="180"/>
        <end position="199"/>
    </location>
</feature>
<feature type="transmembrane region" description="Helical" evidence="11">
    <location>
        <begin position="1014"/>
        <end position="1031"/>
    </location>
</feature>
<dbReference type="CDD" id="cd18578">
    <property type="entry name" value="ABC_6TM_Pgp_ABCB1_D2_like"/>
    <property type="match status" value="1"/>
</dbReference>
<dbReference type="GO" id="GO:0090374">
    <property type="term" value="P:oligopeptide export from mitochondrion"/>
    <property type="evidence" value="ECO:0007669"/>
    <property type="project" value="TreeGrafter"/>
</dbReference>
<keyword evidence="9 11" id="KW-0472">Membrane</keyword>
<feature type="domain" description="ABC transmembrane type-1" evidence="13">
    <location>
        <begin position="755"/>
        <end position="1042"/>
    </location>
</feature>
<dbReference type="InterPro" id="IPR039421">
    <property type="entry name" value="Type_1_exporter"/>
</dbReference>
<keyword evidence="6" id="KW-0547">Nucleotide-binding</keyword>
<feature type="transmembrane region" description="Helical" evidence="11">
    <location>
        <begin position="796"/>
        <end position="819"/>
    </location>
</feature>
<dbReference type="Pfam" id="PF00005">
    <property type="entry name" value="ABC_tran"/>
    <property type="match status" value="2"/>
</dbReference>
<dbReference type="GO" id="GO:0005524">
    <property type="term" value="F:ATP binding"/>
    <property type="evidence" value="ECO:0007669"/>
    <property type="project" value="UniProtKB-KW"/>
</dbReference>
<dbReference type="EMBL" id="ML220127">
    <property type="protein sequence ID" value="TGZ80008.1"/>
    <property type="molecule type" value="Genomic_DNA"/>
</dbReference>
<feature type="transmembrane region" description="Helical" evidence="11">
    <location>
        <begin position="205"/>
        <end position="226"/>
    </location>
</feature>
<name>A0A4S2MTZ8_9PEZI</name>
<dbReference type="FunFam" id="1.20.1560.10:FF:000057">
    <property type="entry name" value="ABC multidrug transporter SitT"/>
    <property type="match status" value="2"/>
</dbReference>
<feature type="transmembrane region" description="Helical" evidence="11">
    <location>
        <begin position="866"/>
        <end position="889"/>
    </location>
</feature>